<organism evidence="2 3">
    <name type="scientific">Gigaspora rosea</name>
    <dbReference type="NCBI Taxonomy" id="44941"/>
    <lineage>
        <taxon>Eukaryota</taxon>
        <taxon>Fungi</taxon>
        <taxon>Fungi incertae sedis</taxon>
        <taxon>Mucoromycota</taxon>
        <taxon>Glomeromycotina</taxon>
        <taxon>Glomeromycetes</taxon>
        <taxon>Diversisporales</taxon>
        <taxon>Gigasporaceae</taxon>
        <taxon>Gigaspora</taxon>
    </lineage>
</organism>
<accession>A0A397UNA4</accession>
<name>A0A397UNA4_9GLOM</name>
<proteinExistence type="predicted"/>
<dbReference type="InterPro" id="IPR009003">
    <property type="entry name" value="Peptidase_S1_PA"/>
</dbReference>
<evidence type="ECO:0000256" key="1">
    <source>
        <dbReference type="SAM" id="SignalP"/>
    </source>
</evidence>
<dbReference type="OrthoDB" id="2345133at2759"/>
<dbReference type="Gene3D" id="2.40.10.10">
    <property type="entry name" value="Trypsin-like serine proteases"/>
    <property type="match status" value="2"/>
</dbReference>
<dbReference type="InterPro" id="IPR043504">
    <property type="entry name" value="Peptidase_S1_PA_chymotrypsin"/>
</dbReference>
<feature type="signal peptide" evidence="1">
    <location>
        <begin position="1"/>
        <end position="18"/>
    </location>
</feature>
<keyword evidence="1" id="KW-0732">Signal</keyword>
<dbReference type="AlphaFoldDB" id="A0A397UNA4"/>
<dbReference type="EMBL" id="QKWP01001453">
    <property type="protein sequence ID" value="RIB08853.1"/>
    <property type="molecule type" value="Genomic_DNA"/>
</dbReference>
<feature type="chain" id="PRO_5017421099" description="Peptidase S1 domain-containing protein" evidence="1">
    <location>
        <begin position="19"/>
        <end position="443"/>
    </location>
</feature>
<dbReference type="Proteomes" id="UP000266673">
    <property type="component" value="Unassembled WGS sequence"/>
</dbReference>
<evidence type="ECO:0000313" key="2">
    <source>
        <dbReference type="EMBL" id="RIB08853.1"/>
    </source>
</evidence>
<keyword evidence="3" id="KW-1185">Reference proteome</keyword>
<sequence>MKVIILVNLLLIITSTLQNYLMVYSQSEPLAKLWNVTDNEVVTLLELERNLTMVDGLLQPILEEYNTSFGGTYINVLMNCIFVYTVDSTKIDIIKSRMDPYSHFLNFTSATNSLVALRNAFDGVSEQAQRLKPFIVYCFIDIEFNNVGLFLYKYYNNSNREFLEAIQQYNVTFHYLDKRKLHSIQNDVDVYNIIARDIKTPIIDVQSDDNITARNIKLPILGGEGIYNLDDHLECSAGFGAKRKDKEDYFIITAGHCTKTKFNTIFKLFSWNENTTGPTIGFMLRHQIEPIDIGAIFIGSDKYEPSMLIRNTDTIQNKELITYDVSVSSSYGTHLCKSGRTTHVTCGYVKGLNGFFTDDKKQFNGQVTFTNIFGEKGDSGGPGFSYKQDLRSVSLNSITVAGVNRAGVQLHILLPIEPMEQFLRNDNLEIILYDNPTGIYYRT</sequence>
<evidence type="ECO:0008006" key="4">
    <source>
        <dbReference type="Google" id="ProtNLM"/>
    </source>
</evidence>
<dbReference type="SUPFAM" id="SSF50494">
    <property type="entry name" value="Trypsin-like serine proteases"/>
    <property type="match status" value="1"/>
</dbReference>
<evidence type="ECO:0000313" key="3">
    <source>
        <dbReference type="Proteomes" id="UP000266673"/>
    </source>
</evidence>
<protein>
    <recommendedName>
        <fullName evidence="4">Peptidase S1 domain-containing protein</fullName>
    </recommendedName>
</protein>
<dbReference type="CDD" id="cd21112">
    <property type="entry name" value="alphaLP-like"/>
    <property type="match status" value="1"/>
</dbReference>
<reference evidence="2 3" key="1">
    <citation type="submission" date="2018-06" db="EMBL/GenBank/DDBJ databases">
        <title>Comparative genomics reveals the genomic features of Rhizophagus irregularis, R. cerebriforme, R. diaphanum and Gigaspora rosea, and their symbiotic lifestyle signature.</title>
        <authorList>
            <person name="Morin E."/>
            <person name="San Clemente H."/>
            <person name="Chen E.C.H."/>
            <person name="De La Providencia I."/>
            <person name="Hainaut M."/>
            <person name="Kuo A."/>
            <person name="Kohler A."/>
            <person name="Murat C."/>
            <person name="Tang N."/>
            <person name="Roy S."/>
            <person name="Loubradou J."/>
            <person name="Henrissat B."/>
            <person name="Grigoriev I.V."/>
            <person name="Corradi N."/>
            <person name="Roux C."/>
            <person name="Martin F.M."/>
        </authorList>
    </citation>
    <scope>NUCLEOTIDE SEQUENCE [LARGE SCALE GENOMIC DNA]</scope>
    <source>
        <strain evidence="2 3">DAOM 194757</strain>
    </source>
</reference>
<gene>
    <name evidence="2" type="ORF">C2G38_2269821</name>
</gene>
<comment type="caution">
    <text evidence="2">The sequence shown here is derived from an EMBL/GenBank/DDBJ whole genome shotgun (WGS) entry which is preliminary data.</text>
</comment>